<gene>
    <name evidence="1" type="ORF">S01H1_53295</name>
</gene>
<sequence length="34" mass="3916">KIGIRSISSHSMPRRWYILPLKITKSPHVSQIKG</sequence>
<proteinExistence type="predicted"/>
<protein>
    <submittedName>
        <fullName evidence="1">Uncharacterized protein</fullName>
    </submittedName>
</protein>
<comment type="caution">
    <text evidence="1">The sequence shown here is derived from an EMBL/GenBank/DDBJ whole genome shotgun (WGS) entry which is preliminary data.</text>
</comment>
<reference evidence="1" key="1">
    <citation type="journal article" date="2014" name="Front. Microbiol.">
        <title>High frequency of phylogenetically diverse reductive dehalogenase-homologous genes in deep subseafloor sedimentary metagenomes.</title>
        <authorList>
            <person name="Kawai M."/>
            <person name="Futagami T."/>
            <person name="Toyoda A."/>
            <person name="Takaki Y."/>
            <person name="Nishi S."/>
            <person name="Hori S."/>
            <person name="Arai W."/>
            <person name="Tsubouchi T."/>
            <person name="Morono Y."/>
            <person name="Uchiyama I."/>
            <person name="Ito T."/>
            <person name="Fujiyama A."/>
            <person name="Inagaki F."/>
            <person name="Takami H."/>
        </authorList>
    </citation>
    <scope>NUCLEOTIDE SEQUENCE</scope>
    <source>
        <strain evidence="1">Expedition CK06-06</strain>
    </source>
</reference>
<dbReference type="EMBL" id="BARS01034509">
    <property type="protein sequence ID" value="GAG23041.1"/>
    <property type="molecule type" value="Genomic_DNA"/>
</dbReference>
<name>X0XDL8_9ZZZZ</name>
<accession>X0XDL8</accession>
<evidence type="ECO:0000313" key="1">
    <source>
        <dbReference type="EMBL" id="GAG23041.1"/>
    </source>
</evidence>
<dbReference type="AlphaFoldDB" id="X0XDL8"/>
<feature type="non-terminal residue" evidence="1">
    <location>
        <position position="1"/>
    </location>
</feature>
<organism evidence="1">
    <name type="scientific">marine sediment metagenome</name>
    <dbReference type="NCBI Taxonomy" id="412755"/>
    <lineage>
        <taxon>unclassified sequences</taxon>
        <taxon>metagenomes</taxon>
        <taxon>ecological metagenomes</taxon>
    </lineage>
</organism>